<dbReference type="AlphaFoldDB" id="A0A9X3PES7"/>
<dbReference type="InterPro" id="IPR048395">
    <property type="entry name" value="Glyco_hydro_31_C"/>
</dbReference>
<dbReference type="InterPro" id="IPR011013">
    <property type="entry name" value="Gal_mutarotase_sf_dom"/>
</dbReference>
<dbReference type="CDD" id="cd06591">
    <property type="entry name" value="GH31_xylosidase_XylS"/>
    <property type="match status" value="1"/>
</dbReference>
<dbReference type="InterPro" id="IPR000322">
    <property type="entry name" value="Glyco_hydro_31_TIM"/>
</dbReference>
<evidence type="ECO:0000313" key="5">
    <source>
        <dbReference type="EMBL" id="MDA1362686.1"/>
    </source>
</evidence>
<dbReference type="GO" id="GO:0004553">
    <property type="term" value="F:hydrolase activity, hydrolyzing O-glycosyl compounds"/>
    <property type="evidence" value="ECO:0007669"/>
    <property type="project" value="InterPro"/>
</dbReference>
<dbReference type="Gene3D" id="3.20.20.80">
    <property type="entry name" value="Glycosidases"/>
    <property type="match status" value="1"/>
</dbReference>
<dbReference type="InterPro" id="IPR017853">
    <property type="entry name" value="GH"/>
</dbReference>
<dbReference type="InterPro" id="IPR013780">
    <property type="entry name" value="Glyco_hydro_b"/>
</dbReference>
<dbReference type="Pfam" id="PF21365">
    <property type="entry name" value="Glyco_hydro_31_3rd"/>
    <property type="match status" value="1"/>
</dbReference>
<dbReference type="SUPFAM" id="SSF51011">
    <property type="entry name" value="Glycosyl hydrolase domain"/>
    <property type="match status" value="1"/>
</dbReference>
<keyword evidence="6" id="KW-1185">Reference proteome</keyword>
<dbReference type="SUPFAM" id="SSF74650">
    <property type="entry name" value="Galactose mutarotase-like"/>
    <property type="match status" value="1"/>
</dbReference>
<dbReference type="GO" id="GO:0005975">
    <property type="term" value="P:carbohydrate metabolic process"/>
    <property type="evidence" value="ECO:0007669"/>
    <property type="project" value="InterPro"/>
</dbReference>
<evidence type="ECO:0000256" key="1">
    <source>
        <dbReference type="ARBA" id="ARBA00007806"/>
    </source>
</evidence>
<dbReference type="RefSeq" id="WP_270112771.1">
    <property type="nucleotide sequence ID" value="NZ_JAPZVP010000027.1"/>
</dbReference>
<feature type="domain" description="Glycoside hydrolase family 31 TIM barrel" evidence="3">
    <location>
        <begin position="235"/>
        <end position="569"/>
    </location>
</feature>
<dbReference type="Gene3D" id="2.60.40.1180">
    <property type="entry name" value="Golgi alpha-mannosidase II"/>
    <property type="match status" value="1"/>
</dbReference>
<dbReference type="PANTHER" id="PTHR43863">
    <property type="entry name" value="HYDROLASE, PUTATIVE (AFU_ORTHOLOGUE AFUA_1G03140)-RELATED"/>
    <property type="match status" value="1"/>
</dbReference>
<dbReference type="PANTHER" id="PTHR43863:SF2">
    <property type="entry name" value="MALTASE-GLUCOAMYLASE"/>
    <property type="match status" value="1"/>
</dbReference>
<keyword evidence="2" id="KW-0378">Hydrolase</keyword>
<name>A0A9X3PES7_9ACTN</name>
<feature type="domain" description="Glycosyl hydrolase family 31 C-terminal" evidence="4">
    <location>
        <begin position="580"/>
        <end position="665"/>
    </location>
</feature>
<keyword evidence="2" id="KW-0326">Glycosidase</keyword>
<evidence type="ECO:0000256" key="2">
    <source>
        <dbReference type="RuleBase" id="RU361185"/>
    </source>
</evidence>
<evidence type="ECO:0000313" key="6">
    <source>
        <dbReference type="Proteomes" id="UP001146067"/>
    </source>
</evidence>
<evidence type="ECO:0000259" key="4">
    <source>
        <dbReference type="Pfam" id="PF21365"/>
    </source>
</evidence>
<proteinExistence type="inferred from homology"/>
<dbReference type="CDD" id="cd14752">
    <property type="entry name" value="GH31_N"/>
    <property type="match status" value="1"/>
</dbReference>
<dbReference type="InterPro" id="IPR051816">
    <property type="entry name" value="Glycosyl_Hydrolase_31"/>
</dbReference>
<dbReference type="Pfam" id="PF01055">
    <property type="entry name" value="Glyco_hydro_31_2nd"/>
    <property type="match status" value="1"/>
</dbReference>
<evidence type="ECO:0000259" key="3">
    <source>
        <dbReference type="Pfam" id="PF01055"/>
    </source>
</evidence>
<sequence length="673" mass="75398">MNTFESSADAITWRGDGETLVVQAWGRDSLRVRSTRTGEVLDTDFALIEPEPVQVAIEVDGDTATLTNGAITAVLRAWGGFDYQTGYDVFRCSVEFRDASGRVLLRELGSGGALKLSAREFRPLAGGAHRLRAAFEPVAGEKLYGMGQYQQAILDVKGSTFELAHRNSQASVPFVVSSAGYGFLWHNPAIGSASFAANRTEWIAESTEQLDYWITAGSTPAAISAAYADATGHAPMMPEYGLGYWQCKLRYWNQEQLLEVAREHKRRGLPLDVIVADFFHWPKMGDFRFEEEFWPDPAAMVKELQEMGVELMVSVWPQVSLESENFAAFKKDNLLVRTERGLDVQMGFQGPSMFLDATNPRAREQAWEIVRRNYHDLGIKVFWLDEAEPEYGVYDFDNYRYHAGPNVQVGNIYPQAFSRMFYEGQREAGQDEIVNLVRCAWAGSQRYGALVWSGDIHSTYADFRKQITAGIHMGVAGIPWFTTDIGGFAGGNIDDPDFRDLLVRWFQFGAFCPVMRMHGDRQPSERVTAADGSARNNSGAPNELWSFGEDVYEILVRYVKLREAMRPYTRRLMEEAHTDGQPVMRGMFHEFPADPVCWDLADQYMFGPDILVAPVVELHATSRRVYLPEGASWTELRTGTSHEGGQWLAVEAPIEVIPVFAKNGALAELIGAI</sequence>
<protein>
    <recommendedName>
        <fullName evidence="7">Family 31 glucosidase</fullName>
    </recommendedName>
</protein>
<evidence type="ECO:0008006" key="7">
    <source>
        <dbReference type="Google" id="ProtNLM"/>
    </source>
</evidence>
<dbReference type="Proteomes" id="UP001146067">
    <property type="component" value="Unassembled WGS sequence"/>
</dbReference>
<dbReference type="GO" id="GO:0030246">
    <property type="term" value="F:carbohydrate binding"/>
    <property type="evidence" value="ECO:0007669"/>
    <property type="project" value="InterPro"/>
</dbReference>
<comment type="similarity">
    <text evidence="1 2">Belongs to the glycosyl hydrolase 31 family.</text>
</comment>
<reference evidence="5" key="1">
    <citation type="submission" date="2022-12" db="EMBL/GenBank/DDBJ databases">
        <title>Gycomyces niveus sp.nov.,a novel actinomycete isolated from soil in Shouguan.</title>
        <authorList>
            <person name="Yang X."/>
        </authorList>
    </citation>
    <scope>NUCLEOTIDE SEQUENCE</scope>
    <source>
        <strain evidence="5">NEAU-A15</strain>
    </source>
</reference>
<dbReference type="Gene3D" id="2.60.40.1760">
    <property type="entry name" value="glycosyl hydrolase (family 31)"/>
    <property type="match status" value="1"/>
</dbReference>
<accession>A0A9X3PES7</accession>
<organism evidence="5 6">
    <name type="scientific">Glycomyces luteolus</name>
    <dbReference type="NCBI Taxonomy" id="2670330"/>
    <lineage>
        <taxon>Bacteria</taxon>
        <taxon>Bacillati</taxon>
        <taxon>Actinomycetota</taxon>
        <taxon>Actinomycetes</taxon>
        <taxon>Glycomycetales</taxon>
        <taxon>Glycomycetaceae</taxon>
        <taxon>Glycomyces</taxon>
    </lineage>
</organism>
<gene>
    <name evidence="5" type="ORF">O1R50_23905</name>
</gene>
<dbReference type="EMBL" id="JAPZVP010000027">
    <property type="protein sequence ID" value="MDA1362686.1"/>
    <property type="molecule type" value="Genomic_DNA"/>
</dbReference>
<dbReference type="SUPFAM" id="SSF51445">
    <property type="entry name" value="(Trans)glycosidases"/>
    <property type="match status" value="1"/>
</dbReference>
<comment type="caution">
    <text evidence="5">The sequence shown here is derived from an EMBL/GenBank/DDBJ whole genome shotgun (WGS) entry which is preliminary data.</text>
</comment>